<sequence>MCIHDAGRKEAIVAEFIQEHPPQRIMADHPALEGLSDVAWPAIPGCPAEISALFAGLLDRSSGAEALRVLQIVLHDNSFRLNAAMPRALPFLIRLAADPTVPVRVDVAEWVLLIASLSLPVTEDSGSFEVMLSGFDRDRPERAECRTVFAEHADQCRALMRNDDPSEELISTEEFNALLEAAGRPRQTSSC</sequence>
<dbReference type="AlphaFoldDB" id="A0A931DPZ2"/>
<evidence type="ECO:0000313" key="1">
    <source>
        <dbReference type="EMBL" id="MBG6091646.1"/>
    </source>
</evidence>
<keyword evidence="2" id="KW-1185">Reference proteome</keyword>
<reference evidence="1" key="1">
    <citation type="submission" date="2020-11" db="EMBL/GenBank/DDBJ databases">
        <title>Sequencing the genomes of 1000 actinobacteria strains.</title>
        <authorList>
            <person name="Klenk H.-P."/>
        </authorList>
    </citation>
    <scope>NUCLEOTIDE SEQUENCE</scope>
    <source>
        <strain evidence="1">DSM 43175</strain>
    </source>
</reference>
<dbReference type="RefSeq" id="WP_197013938.1">
    <property type="nucleotide sequence ID" value="NZ_BAABES010000002.1"/>
</dbReference>
<organism evidence="1 2">
    <name type="scientific">Actinomadura viridis</name>
    <dbReference type="NCBI Taxonomy" id="58110"/>
    <lineage>
        <taxon>Bacteria</taxon>
        <taxon>Bacillati</taxon>
        <taxon>Actinomycetota</taxon>
        <taxon>Actinomycetes</taxon>
        <taxon>Streptosporangiales</taxon>
        <taxon>Thermomonosporaceae</taxon>
        <taxon>Actinomadura</taxon>
    </lineage>
</organism>
<evidence type="ECO:0000313" key="2">
    <source>
        <dbReference type="Proteomes" id="UP000614047"/>
    </source>
</evidence>
<dbReference type="EMBL" id="JADOUA010000001">
    <property type="protein sequence ID" value="MBG6091646.1"/>
    <property type="molecule type" value="Genomic_DNA"/>
</dbReference>
<name>A0A931DPZ2_9ACTN</name>
<accession>A0A931DPZ2</accession>
<gene>
    <name evidence="1" type="ORF">IW256_005759</name>
</gene>
<proteinExistence type="predicted"/>
<dbReference type="Proteomes" id="UP000614047">
    <property type="component" value="Unassembled WGS sequence"/>
</dbReference>
<protein>
    <submittedName>
        <fullName evidence="1">Uncharacterized protein</fullName>
    </submittedName>
</protein>
<comment type="caution">
    <text evidence="1">The sequence shown here is derived from an EMBL/GenBank/DDBJ whole genome shotgun (WGS) entry which is preliminary data.</text>
</comment>